<dbReference type="Gene3D" id="1.10.8.1040">
    <property type="match status" value="1"/>
</dbReference>
<sequence>MSISTKTFRFAASLFVTSSLFSTALMAAEPAAPTPTQAPTAEITNKAAAANNADPLEKADKSTVLATVNGQNITIGDVIDARKLLPAQLSQIPTGVLLPMMIDQMVNQKAIQQMAEKANLENTPEVQQQLKLARMGIIQDAYLKAQVEPKITPEAIKKFYDENIANKPPVKEAHIRHILVKTSAEAEKIIKELKAGKKFADLAKSSSIDKATAGQNGGDLGWVKADELVPDFSKAAFAMKANTTSTTPVKSPFGYHVIQVLAYKDVPVPPLDKVTPMIRQKLIQQNVKAVIDDTVKQSKITKNDAIIKKYTIQPPSAPASAPTSAPAK</sequence>
<dbReference type="GO" id="GO:0003755">
    <property type="term" value="F:peptidyl-prolyl cis-trans isomerase activity"/>
    <property type="evidence" value="ECO:0007669"/>
    <property type="project" value="UniProtKB-KW"/>
</dbReference>
<dbReference type="Proteomes" id="UP001154255">
    <property type="component" value="Unassembled WGS sequence"/>
</dbReference>
<keyword evidence="14" id="KW-1185">Reference proteome</keyword>
<keyword evidence="9" id="KW-0732">Signal</keyword>
<evidence type="ECO:0000256" key="8">
    <source>
        <dbReference type="PROSITE-ProRule" id="PRU00278"/>
    </source>
</evidence>
<dbReference type="Gene3D" id="3.10.50.40">
    <property type="match status" value="1"/>
</dbReference>
<dbReference type="PANTHER" id="PTHR47245:SF2">
    <property type="entry name" value="PEPTIDYL-PROLYL CIS-TRANS ISOMERASE HP_0175-RELATED"/>
    <property type="match status" value="1"/>
</dbReference>
<dbReference type="InterPro" id="IPR023058">
    <property type="entry name" value="PPIase_PpiC_CS"/>
</dbReference>
<dbReference type="InterPro" id="IPR027304">
    <property type="entry name" value="Trigger_fact/SurA_dom_sf"/>
</dbReference>
<dbReference type="EMBL" id="CAMXCM010000001">
    <property type="protein sequence ID" value="CAI3928652.1"/>
    <property type="molecule type" value="Genomic_DNA"/>
</dbReference>
<evidence type="ECO:0000256" key="1">
    <source>
        <dbReference type="ARBA" id="ARBA00000971"/>
    </source>
</evidence>
<evidence type="ECO:0000313" key="11">
    <source>
        <dbReference type="EMBL" id="CAI3928652.1"/>
    </source>
</evidence>
<dbReference type="Proteomes" id="UP001154259">
    <property type="component" value="Unassembled WGS sequence"/>
</dbReference>
<protein>
    <recommendedName>
        <fullName evidence="4">Parvulin-like PPIase</fullName>
        <ecNumber evidence="3">5.2.1.8</ecNumber>
    </recommendedName>
    <alternativeName>
        <fullName evidence="6">Peptidyl-prolyl cis-trans isomerase plp</fullName>
    </alternativeName>
    <alternativeName>
        <fullName evidence="7">Rotamase plp</fullName>
    </alternativeName>
</protein>
<comment type="catalytic activity">
    <reaction evidence="1">
        <text>[protein]-peptidylproline (omega=180) = [protein]-peptidylproline (omega=0)</text>
        <dbReference type="Rhea" id="RHEA:16237"/>
        <dbReference type="Rhea" id="RHEA-COMP:10747"/>
        <dbReference type="Rhea" id="RHEA-COMP:10748"/>
        <dbReference type="ChEBI" id="CHEBI:83833"/>
        <dbReference type="ChEBI" id="CHEBI:83834"/>
        <dbReference type="EC" id="5.2.1.8"/>
    </reaction>
</comment>
<keyword evidence="5 8" id="KW-0697">Rotamase</keyword>
<evidence type="ECO:0000256" key="9">
    <source>
        <dbReference type="SAM" id="SignalP"/>
    </source>
</evidence>
<evidence type="ECO:0000259" key="10">
    <source>
        <dbReference type="PROSITE" id="PS50198"/>
    </source>
</evidence>
<evidence type="ECO:0000256" key="7">
    <source>
        <dbReference type="ARBA" id="ARBA00031484"/>
    </source>
</evidence>
<evidence type="ECO:0000256" key="2">
    <source>
        <dbReference type="ARBA" id="ARBA00007656"/>
    </source>
</evidence>
<evidence type="ECO:0000256" key="4">
    <source>
        <dbReference type="ARBA" id="ARBA00018370"/>
    </source>
</evidence>
<evidence type="ECO:0000313" key="14">
    <source>
        <dbReference type="Proteomes" id="UP001154259"/>
    </source>
</evidence>
<evidence type="ECO:0000313" key="12">
    <source>
        <dbReference type="EMBL" id="CAI3932341.1"/>
    </source>
</evidence>
<dbReference type="EMBL" id="CAMXCS010000001">
    <property type="protein sequence ID" value="CAI3932341.1"/>
    <property type="molecule type" value="Genomic_DNA"/>
</dbReference>
<dbReference type="RefSeq" id="WP_271789041.1">
    <property type="nucleotide sequence ID" value="NZ_CAMXCM010000001.1"/>
</dbReference>
<dbReference type="PROSITE" id="PS50198">
    <property type="entry name" value="PPIC_PPIASE_2"/>
    <property type="match status" value="1"/>
</dbReference>
<dbReference type="InterPro" id="IPR000297">
    <property type="entry name" value="PPIase_PpiC"/>
</dbReference>
<gene>
    <name evidence="12" type="ORF">R53529_LOCUS602</name>
    <name evidence="11" type="ORF">R53530_LOCUS499</name>
</gene>
<dbReference type="SUPFAM" id="SSF109998">
    <property type="entry name" value="Triger factor/SurA peptide-binding domain-like"/>
    <property type="match status" value="1"/>
</dbReference>
<evidence type="ECO:0000256" key="6">
    <source>
        <dbReference type="ARBA" id="ARBA00030642"/>
    </source>
</evidence>
<dbReference type="InterPro" id="IPR050245">
    <property type="entry name" value="PrsA_foldase"/>
</dbReference>
<organism evidence="11 13">
    <name type="scientific">Commensalibacter communis</name>
    <dbReference type="NCBI Taxonomy" id="2972786"/>
    <lineage>
        <taxon>Bacteria</taxon>
        <taxon>Pseudomonadati</taxon>
        <taxon>Pseudomonadota</taxon>
        <taxon>Alphaproteobacteria</taxon>
        <taxon>Acetobacterales</taxon>
        <taxon>Acetobacteraceae</taxon>
    </lineage>
</organism>
<dbReference type="SUPFAM" id="SSF54534">
    <property type="entry name" value="FKBP-like"/>
    <property type="match status" value="1"/>
</dbReference>
<reference evidence="11" key="1">
    <citation type="submission" date="2022-10" db="EMBL/GenBank/DDBJ databases">
        <authorList>
            <person name="Botero Cardona J."/>
        </authorList>
    </citation>
    <scope>NUCLEOTIDE SEQUENCE</scope>
    <source>
        <strain evidence="11">LMG 31819</strain>
        <strain evidence="12">R-53529</strain>
    </source>
</reference>
<evidence type="ECO:0000256" key="3">
    <source>
        <dbReference type="ARBA" id="ARBA00013194"/>
    </source>
</evidence>
<dbReference type="PROSITE" id="PS01096">
    <property type="entry name" value="PPIC_PPIASE_1"/>
    <property type="match status" value="1"/>
</dbReference>
<dbReference type="PANTHER" id="PTHR47245">
    <property type="entry name" value="PEPTIDYLPROLYL ISOMERASE"/>
    <property type="match status" value="1"/>
</dbReference>
<comment type="similarity">
    <text evidence="2">Belongs to the PpiC/parvulin rotamase family.</text>
</comment>
<evidence type="ECO:0000313" key="13">
    <source>
        <dbReference type="Proteomes" id="UP001154255"/>
    </source>
</evidence>
<dbReference type="AlphaFoldDB" id="A0A9W4X8Y2"/>
<feature type="domain" description="PpiC" evidence="10">
    <location>
        <begin position="170"/>
        <end position="262"/>
    </location>
</feature>
<dbReference type="EC" id="5.2.1.8" evidence="3"/>
<accession>A0A9W4X8Y2</accession>
<dbReference type="Pfam" id="PF13616">
    <property type="entry name" value="Rotamase_3"/>
    <property type="match status" value="1"/>
</dbReference>
<comment type="caution">
    <text evidence="11">The sequence shown here is derived from an EMBL/GenBank/DDBJ whole genome shotgun (WGS) entry which is preliminary data.</text>
</comment>
<name>A0A9W4X8Y2_9PROT</name>
<feature type="chain" id="PRO_5040924606" description="Parvulin-like PPIase" evidence="9">
    <location>
        <begin position="28"/>
        <end position="328"/>
    </location>
</feature>
<evidence type="ECO:0000256" key="5">
    <source>
        <dbReference type="ARBA" id="ARBA00023110"/>
    </source>
</evidence>
<dbReference type="InterPro" id="IPR046357">
    <property type="entry name" value="PPIase_dom_sf"/>
</dbReference>
<feature type="signal peptide" evidence="9">
    <location>
        <begin position="1"/>
        <end position="27"/>
    </location>
</feature>
<keyword evidence="8" id="KW-0413">Isomerase</keyword>
<proteinExistence type="inferred from homology"/>